<sequence>MCREVKVRQLHEAEGHIITLESITGDTYRGKLLKAEVNMNCLMSEVTLTYKNGKVCSFESMYIKGTKIRYFIYLDMIADRPKFRKTIPRAGVRGSHRGNVVSPAQGRICHFGFGMLNRSDVQVLTKMIRIISLAATLLIFENSIVSGQIAPYDFGESTKGEREGELSPAAIAGVAFGVVAGFAGLAVTILFCYYVHRKQKQLEQSSSSFLQTRNGKMQI</sequence>
<evidence type="ECO:0000256" key="14">
    <source>
        <dbReference type="SAM" id="Phobius"/>
    </source>
</evidence>
<keyword evidence="14" id="KW-1133">Transmembrane helix</keyword>
<evidence type="ECO:0000256" key="7">
    <source>
        <dbReference type="ARBA" id="ARBA00022728"/>
    </source>
</evidence>
<keyword evidence="5" id="KW-0963">Cytoplasm</keyword>
<dbReference type="Pfam" id="PF01423">
    <property type="entry name" value="LSM"/>
    <property type="match status" value="1"/>
</dbReference>
<evidence type="ECO:0000313" key="17">
    <source>
        <dbReference type="Proteomes" id="UP000807504"/>
    </source>
</evidence>
<comment type="function">
    <text evidence="12">Plays a role in pre-mRNA splicing as a core component of the spliceosomal U1, U2, U4 and U5 small nuclear ribonucleoproteins (snRNPs), the building blocks of the spliceosome.</text>
</comment>
<dbReference type="FunFam" id="2.30.30.100:FF:000002">
    <property type="entry name" value="Small nuclear ribonucleoprotein Sm D3"/>
    <property type="match status" value="1"/>
</dbReference>
<evidence type="ECO:0000256" key="1">
    <source>
        <dbReference type="ARBA" id="ARBA00004123"/>
    </source>
</evidence>
<evidence type="ECO:0000259" key="15">
    <source>
        <dbReference type="PROSITE" id="PS52002"/>
    </source>
</evidence>
<dbReference type="EMBL" id="JABXBU010000030">
    <property type="protein sequence ID" value="KAF8785207.1"/>
    <property type="molecule type" value="Genomic_DNA"/>
</dbReference>
<evidence type="ECO:0000256" key="8">
    <source>
        <dbReference type="ARBA" id="ARBA00023187"/>
    </source>
</evidence>
<evidence type="ECO:0000256" key="5">
    <source>
        <dbReference type="ARBA" id="ARBA00022490"/>
    </source>
</evidence>
<evidence type="ECO:0000256" key="3">
    <source>
        <dbReference type="ARBA" id="ARBA00008146"/>
    </source>
</evidence>
<gene>
    <name evidence="16" type="ORF">HNY73_010780</name>
</gene>
<dbReference type="CDD" id="cd01721">
    <property type="entry name" value="Sm_D3"/>
    <property type="match status" value="1"/>
</dbReference>
<keyword evidence="14" id="KW-0472">Membrane</keyword>
<evidence type="ECO:0000256" key="12">
    <source>
        <dbReference type="ARBA" id="ARBA00058057"/>
    </source>
</evidence>
<dbReference type="GO" id="GO:0005829">
    <property type="term" value="C:cytosol"/>
    <property type="evidence" value="ECO:0007669"/>
    <property type="project" value="UniProtKB-SubCell"/>
</dbReference>
<keyword evidence="7" id="KW-0747">Spliceosome</keyword>
<dbReference type="GO" id="GO:0003723">
    <property type="term" value="F:RNA binding"/>
    <property type="evidence" value="ECO:0007669"/>
    <property type="project" value="InterPro"/>
</dbReference>
<evidence type="ECO:0000256" key="11">
    <source>
        <dbReference type="ARBA" id="ARBA00033126"/>
    </source>
</evidence>
<evidence type="ECO:0000313" key="16">
    <source>
        <dbReference type="EMBL" id="KAF8785207.1"/>
    </source>
</evidence>
<comment type="subcellular location">
    <subcellularLocation>
        <location evidence="2">Cytoplasm</location>
        <location evidence="2">Cytosol</location>
    </subcellularLocation>
    <subcellularLocation>
        <location evidence="1 13">Nucleus</location>
    </subcellularLocation>
</comment>
<keyword evidence="8 13" id="KW-0508">mRNA splicing</keyword>
<dbReference type="InterPro" id="IPR001163">
    <property type="entry name" value="Sm_dom_euk/arc"/>
</dbReference>
<protein>
    <recommendedName>
        <fullName evidence="4 13">Small nuclear ribonucleoprotein Sm D3</fullName>
        <shortName evidence="13">Sm-D3</shortName>
    </recommendedName>
    <alternativeName>
        <fullName evidence="11 13">snRNP core protein D3</fullName>
    </alternativeName>
</protein>
<dbReference type="AlphaFoldDB" id="A0A8T0F252"/>
<keyword evidence="6 13" id="KW-0507">mRNA processing</keyword>
<dbReference type="Gene3D" id="2.30.30.100">
    <property type="match status" value="1"/>
</dbReference>
<accession>A0A8T0F252</accession>
<dbReference type="SMART" id="SM00651">
    <property type="entry name" value="Sm"/>
    <property type="match status" value="1"/>
</dbReference>
<comment type="similarity">
    <text evidence="3 13">Belongs to the snRNP core protein family.</text>
</comment>
<reference evidence="16" key="2">
    <citation type="submission" date="2020-06" db="EMBL/GenBank/DDBJ databases">
        <authorList>
            <person name="Sheffer M."/>
        </authorList>
    </citation>
    <scope>NUCLEOTIDE SEQUENCE</scope>
</reference>
<evidence type="ECO:0000256" key="10">
    <source>
        <dbReference type="ARBA" id="ARBA00023274"/>
    </source>
</evidence>
<dbReference type="InterPro" id="IPR047575">
    <property type="entry name" value="Sm"/>
</dbReference>
<dbReference type="GO" id="GO:0005681">
    <property type="term" value="C:spliceosomal complex"/>
    <property type="evidence" value="ECO:0007669"/>
    <property type="project" value="UniProtKB-KW"/>
</dbReference>
<evidence type="ECO:0000256" key="13">
    <source>
        <dbReference type="RuleBase" id="RU365050"/>
    </source>
</evidence>
<dbReference type="InterPro" id="IPR010920">
    <property type="entry name" value="LSM_dom_sf"/>
</dbReference>
<keyword evidence="9 13" id="KW-0539">Nucleus</keyword>
<keyword evidence="17" id="KW-1185">Reference proteome</keyword>
<dbReference type="InterPro" id="IPR034099">
    <property type="entry name" value="SmD3"/>
</dbReference>
<evidence type="ECO:0000256" key="6">
    <source>
        <dbReference type="ARBA" id="ARBA00022664"/>
    </source>
</evidence>
<dbReference type="PANTHER" id="PTHR23338">
    <property type="entry name" value="SMALL NUCLEAR RIBONUCLEOPROTEIN SM"/>
    <property type="match status" value="1"/>
</dbReference>
<dbReference type="InterPro" id="IPR027141">
    <property type="entry name" value="LSm4/Sm_D1/D3"/>
</dbReference>
<dbReference type="Proteomes" id="UP000807504">
    <property type="component" value="Unassembled WGS sequence"/>
</dbReference>
<dbReference type="PROSITE" id="PS52002">
    <property type="entry name" value="SM"/>
    <property type="match status" value="1"/>
</dbReference>
<reference evidence="16" key="1">
    <citation type="journal article" date="2020" name="bioRxiv">
        <title>Chromosome-level reference genome of the European wasp spider Argiope bruennichi: a resource for studies on range expansion and evolutionary adaptation.</title>
        <authorList>
            <person name="Sheffer M.M."/>
            <person name="Hoppe A."/>
            <person name="Krehenwinkel H."/>
            <person name="Uhl G."/>
            <person name="Kuss A.W."/>
            <person name="Jensen L."/>
            <person name="Jensen C."/>
            <person name="Gillespie R.G."/>
            <person name="Hoff K.J."/>
            <person name="Prost S."/>
        </authorList>
    </citation>
    <scope>NUCLEOTIDE SEQUENCE</scope>
</reference>
<comment type="caution">
    <text evidence="16">The sequence shown here is derived from an EMBL/GenBank/DDBJ whole genome shotgun (WGS) entry which is preliminary data.</text>
</comment>
<feature type="domain" description="Sm" evidence="15">
    <location>
        <begin position="5"/>
        <end position="77"/>
    </location>
</feature>
<feature type="transmembrane region" description="Helical" evidence="14">
    <location>
        <begin position="170"/>
        <end position="195"/>
    </location>
</feature>
<dbReference type="GO" id="GO:0000387">
    <property type="term" value="P:spliceosomal snRNP assembly"/>
    <property type="evidence" value="ECO:0007669"/>
    <property type="project" value="UniProtKB-UniRule"/>
</dbReference>
<dbReference type="SUPFAM" id="SSF50182">
    <property type="entry name" value="Sm-like ribonucleoproteins"/>
    <property type="match status" value="1"/>
</dbReference>
<name>A0A8T0F252_ARGBR</name>
<feature type="transmembrane region" description="Helical" evidence="14">
    <location>
        <begin position="127"/>
        <end position="150"/>
    </location>
</feature>
<organism evidence="16 17">
    <name type="scientific">Argiope bruennichi</name>
    <name type="common">Wasp spider</name>
    <name type="synonym">Aranea bruennichi</name>
    <dbReference type="NCBI Taxonomy" id="94029"/>
    <lineage>
        <taxon>Eukaryota</taxon>
        <taxon>Metazoa</taxon>
        <taxon>Ecdysozoa</taxon>
        <taxon>Arthropoda</taxon>
        <taxon>Chelicerata</taxon>
        <taxon>Arachnida</taxon>
        <taxon>Araneae</taxon>
        <taxon>Araneomorphae</taxon>
        <taxon>Entelegynae</taxon>
        <taxon>Araneoidea</taxon>
        <taxon>Araneidae</taxon>
        <taxon>Argiope</taxon>
    </lineage>
</organism>
<evidence type="ECO:0000256" key="4">
    <source>
        <dbReference type="ARBA" id="ARBA00020160"/>
    </source>
</evidence>
<proteinExistence type="inferred from homology"/>
<evidence type="ECO:0000256" key="2">
    <source>
        <dbReference type="ARBA" id="ARBA00004514"/>
    </source>
</evidence>
<keyword evidence="10 13" id="KW-0687">Ribonucleoprotein</keyword>
<evidence type="ECO:0000256" key="9">
    <source>
        <dbReference type="ARBA" id="ARBA00023242"/>
    </source>
</evidence>
<keyword evidence="14" id="KW-0812">Transmembrane</keyword>